<comment type="caution">
    <text evidence="2">The sequence shown here is derived from an EMBL/GenBank/DDBJ whole genome shotgun (WGS) entry which is preliminary data.</text>
</comment>
<dbReference type="EMBL" id="SUMD01000002">
    <property type="protein sequence ID" value="TJZ80384.1"/>
    <property type="molecule type" value="Genomic_DNA"/>
</dbReference>
<accession>A0ABY2RPH7</accession>
<gene>
    <name evidence="2" type="ORF">FCG67_05920</name>
</gene>
<evidence type="ECO:0000313" key="3">
    <source>
        <dbReference type="Proteomes" id="UP000305109"/>
    </source>
</evidence>
<keyword evidence="3" id="KW-1185">Reference proteome</keyword>
<dbReference type="InterPro" id="IPR049874">
    <property type="entry name" value="ROK_cs"/>
</dbReference>
<dbReference type="Proteomes" id="UP000305109">
    <property type="component" value="Unassembled WGS sequence"/>
</dbReference>
<dbReference type="PROSITE" id="PS01125">
    <property type="entry name" value="ROK"/>
    <property type="match status" value="1"/>
</dbReference>
<dbReference type="RefSeq" id="WP_136907960.1">
    <property type="nucleotide sequence ID" value="NZ_SUMD01000002.1"/>
</dbReference>
<dbReference type="InterPro" id="IPR043129">
    <property type="entry name" value="ATPase_NBD"/>
</dbReference>
<evidence type="ECO:0000313" key="2">
    <source>
        <dbReference type="EMBL" id="TJZ80384.1"/>
    </source>
</evidence>
<dbReference type="PANTHER" id="PTHR18964:SF169">
    <property type="entry name" value="N-ACETYLMANNOSAMINE KINASE"/>
    <property type="match status" value="1"/>
</dbReference>
<dbReference type="PANTHER" id="PTHR18964">
    <property type="entry name" value="ROK (REPRESSOR, ORF, KINASE) FAMILY"/>
    <property type="match status" value="1"/>
</dbReference>
<dbReference type="SUPFAM" id="SSF53067">
    <property type="entry name" value="Actin-like ATPase domain"/>
    <property type="match status" value="1"/>
</dbReference>
<organism evidence="2 3">
    <name type="scientific">Rhodococcus oryzae</name>
    <dbReference type="NCBI Taxonomy" id="2571143"/>
    <lineage>
        <taxon>Bacteria</taxon>
        <taxon>Bacillati</taxon>
        <taxon>Actinomycetota</taxon>
        <taxon>Actinomycetes</taxon>
        <taxon>Mycobacteriales</taxon>
        <taxon>Nocardiaceae</taxon>
        <taxon>Rhodococcus</taxon>
    </lineage>
</organism>
<sequence length="303" mass="29993">MTGLALDIGGTKLAAGLISPDGELLAEKRSPTPATGVWDAAATLLRAVADGHTITGVGIASAGPVDIEAGTVSPLNIPDWRDFPIVDAVRELFPGVPVRMAMDGTCTALGEYRFGAGRGTGNMLGMIVSTGVGGGVLLDGRPVGGRTGNAGHIGHVVVPGAEDIACACGGIGCLEAVASGPSSVRWANEQGWTGTTGLELSESAQAGDAIALAALRRSGTAVGVAIASAAALLDLDLAVVGGGFAQSGPPMWEAMRRAAAARAGLSFTRGLRIVPAELGGRATLIGAGALTLGDQPDPGFVQA</sequence>
<name>A0ABY2RPH7_9NOCA</name>
<dbReference type="Gene3D" id="3.30.420.40">
    <property type="match status" value="2"/>
</dbReference>
<comment type="similarity">
    <text evidence="1">Belongs to the ROK (NagC/XylR) family.</text>
</comment>
<reference evidence="2 3" key="1">
    <citation type="submission" date="2019-04" db="EMBL/GenBank/DDBJ databases">
        <title>Rhodococcus oryzae sp. nov., a novel actinomycete isolated from rhizosphere soil of rice (Oryza sativa L.).</title>
        <authorList>
            <person name="Li C."/>
        </authorList>
    </citation>
    <scope>NUCLEOTIDE SEQUENCE [LARGE SCALE GENOMIC DNA]</scope>
    <source>
        <strain evidence="2 3">NEAU-CX67</strain>
    </source>
</reference>
<dbReference type="InterPro" id="IPR000600">
    <property type="entry name" value="ROK"/>
</dbReference>
<proteinExistence type="inferred from homology"/>
<protein>
    <submittedName>
        <fullName evidence="2">ROK family protein</fullName>
    </submittedName>
</protein>
<dbReference type="Pfam" id="PF00480">
    <property type="entry name" value="ROK"/>
    <property type="match status" value="1"/>
</dbReference>
<evidence type="ECO:0000256" key="1">
    <source>
        <dbReference type="ARBA" id="ARBA00006479"/>
    </source>
</evidence>